<dbReference type="InterPro" id="IPR001387">
    <property type="entry name" value="Cro/C1-type_HTH"/>
</dbReference>
<reference evidence="4 5" key="1">
    <citation type="journal article" date="2012" name="J. Bacteriol.">
        <title>Genome Sequence of Radiation-Resistant Modestobacter marinus Strain BC501, a Representative Actinobacterium That Thrives on Calcareous Stone Surfaces.</title>
        <authorList>
            <person name="Normand P."/>
            <person name="Gury J."/>
            <person name="Pujic P."/>
            <person name="Chouaia B."/>
            <person name="Crotti E."/>
            <person name="Brusetti L."/>
            <person name="Daffonchio D."/>
            <person name="Vacherie B."/>
            <person name="Barbe V."/>
            <person name="Medigue C."/>
            <person name="Calteau A."/>
            <person name="Ghodhbane-Gtari F."/>
            <person name="Essoussi I."/>
            <person name="Nouioui I."/>
            <person name="Abbassi-Ghozzi I."/>
            <person name="Gtari M."/>
        </authorList>
    </citation>
    <scope>NUCLEOTIDE SEQUENCE [LARGE SCALE GENOMIC DNA]</scope>
    <source>
        <strain evidence="5">BC 501</strain>
    </source>
</reference>
<dbReference type="PANTHER" id="PTHR46797">
    <property type="entry name" value="HTH-TYPE TRANSCRIPTIONAL REGULATOR"/>
    <property type="match status" value="1"/>
</dbReference>
<accession>I4EY28</accession>
<organism evidence="4 5">
    <name type="scientific">Modestobacter italicus (strain DSM 44449 / CECT 9708 / BC 501)</name>
    <dbReference type="NCBI Taxonomy" id="2732864"/>
    <lineage>
        <taxon>Bacteria</taxon>
        <taxon>Bacillati</taxon>
        <taxon>Actinomycetota</taxon>
        <taxon>Actinomycetes</taxon>
        <taxon>Geodermatophilales</taxon>
        <taxon>Geodermatophilaceae</taxon>
        <taxon>Modestobacter</taxon>
    </lineage>
</organism>
<evidence type="ECO:0000256" key="1">
    <source>
        <dbReference type="ARBA" id="ARBA00023125"/>
    </source>
</evidence>
<dbReference type="AlphaFoldDB" id="I4EY28"/>
<dbReference type="GO" id="GO:0003700">
    <property type="term" value="F:DNA-binding transcription factor activity"/>
    <property type="evidence" value="ECO:0007669"/>
    <property type="project" value="TreeGrafter"/>
</dbReference>
<dbReference type="SUPFAM" id="SSF47413">
    <property type="entry name" value="lambda repressor-like DNA-binding domains"/>
    <property type="match status" value="1"/>
</dbReference>
<evidence type="ECO:0000313" key="5">
    <source>
        <dbReference type="Proteomes" id="UP000006461"/>
    </source>
</evidence>
<feature type="domain" description="HTH cro/C1-type" evidence="3">
    <location>
        <begin position="14"/>
        <end position="68"/>
    </location>
</feature>
<name>I4EY28_MODI5</name>
<dbReference type="EMBL" id="FO203431">
    <property type="protein sequence ID" value="CCH88291.1"/>
    <property type="molecule type" value="Genomic_DNA"/>
</dbReference>
<dbReference type="Gene3D" id="1.10.260.40">
    <property type="entry name" value="lambda repressor-like DNA-binding domains"/>
    <property type="match status" value="1"/>
</dbReference>
<dbReference type="GO" id="GO:0003677">
    <property type="term" value="F:DNA binding"/>
    <property type="evidence" value="ECO:0007669"/>
    <property type="project" value="UniProtKB-KW"/>
</dbReference>
<dbReference type="HOGENOM" id="CLU_552960_0_0_11"/>
<proteinExistence type="predicted"/>
<keyword evidence="1" id="KW-0238">DNA-binding</keyword>
<dbReference type="eggNOG" id="COG3800">
    <property type="taxonomic scope" value="Bacteria"/>
</dbReference>
<dbReference type="OrthoDB" id="9810578at2"/>
<sequence>MTDEYDPLVVGRRIRELRAAAGLTLGELAGRLGRAPSHLSMVENGKRELRVAELHALAGALGTDVADLLSQAPRSRRAQLEIALERAQRSPLFTSLGLAPLSVRKALPDQAIETVLALLSELERVHEQRAATPEQARRANTALRAEMRRSGNHLAELETTAGTLLAAVGHTGGPLSQRVAADLAGHLGFTIHHVGDLPASTRSLTDLEGRRIYLPRQSEAGRDPRSTLLQALAGAVLGHSPPEDYESFLRQRVESNYLAGALLVPQTSAVPLLKAAKERRELSVEDLRDAYAVTYETAAHRFTNLATEHLGIPVHFLKVHESGTIAKAYENDDVQFPSDALGTVEGQLVCRYWAARRVFAVEDRFSPYHQLTDKPGGTYWCTSSIQTTGRGAFSLSVGTSFAHAKWFRGMDADQRFSSTCPDESCCRTPPPALAERWAGRALPTPRLNASLFATLPTASSLTSTGSSTSPGVDTTEAYRFLDRHTRVDRDRPPPR</sequence>
<protein>
    <submittedName>
        <fullName evidence="4">Transcriptional regulator, XRE family</fullName>
    </submittedName>
</protein>
<dbReference type="GO" id="GO:0005829">
    <property type="term" value="C:cytosol"/>
    <property type="evidence" value="ECO:0007669"/>
    <property type="project" value="TreeGrafter"/>
</dbReference>
<feature type="compositionally biased region" description="Basic and acidic residues" evidence="2">
    <location>
        <begin position="479"/>
        <end position="495"/>
    </location>
</feature>
<keyword evidence="5" id="KW-1185">Reference proteome</keyword>
<dbReference type="PANTHER" id="PTHR46797:SF1">
    <property type="entry name" value="METHYLPHOSPHONATE SYNTHASE"/>
    <property type="match status" value="1"/>
</dbReference>
<dbReference type="PROSITE" id="PS50943">
    <property type="entry name" value="HTH_CROC1"/>
    <property type="match status" value="1"/>
</dbReference>
<evidence type="ECO:0000256" key="2">
    <source>
        <dbReference type="SAM" id="MobiDB-lite"/>
    </source>
</evidence>
<dbReference type="SMART" id="SM00530">
    <property type="entry name" value="HTH_XRE"/>
    <property type="match status" value="1"/>
</dbReference>
<dbReference type="KEGG" id="mmar:MODMU_2862"/>
<dbReference type="Pfam" id="PF13560">
    <property type="entry name" value="HTH_31"/>
    <property type="match status" value="1"/>
</dbReference>
<feature type="region of interest" description="Disordered" evidence="2">
    <location>
        <begin position="459"/>
        <end position="495"/>
    </location>
</feature>
<dbReference type="Proteomes" id="UP000006461">
    <property type="component" value="Chromosome"/>
</dbReference>
<evidence type="ECO:0000313" key="4">
    <source>
        <dbReference type="EMBL" id="CCH88291.1"/>
    </source>
</evidence>
<feature type="compositionally biased region" description="Low complexity" evidence="2">
    <location>
        <begin position="459"/>
        <end position="471"/>
    </location>
</feature>
<dbReference type="OMA" id="RFDRHSM"/>
<gene>
    <name evidence="4" type="ordered locus">MODMU_2862</name>
</gene>
<evidence type="ECO:0000259" key="3">
    <source>
        <dbReference type="PROSITE" id="PS50943"/>
    </source>
</evidence>
<dbReference type="CDD" id="cd00093">
    <property type="entry name" value="HTH_XRE"/>
    <property type="match status" value="1"/>
</dbReference>
<dbReference type="InterPro" id="IPR050807">
    <property type="entry name" value="TransReg_Diox_bact_type"/>
</dbReference>
<dbReference type="eggNOG" id="COG1396">
    <property type="taxonomic scope" value="Bacteria"/>
</dbReference>
<dbReference type="InterPro" id="IPR010982">
    <property type="entry name" value="Lambda_DNA-bd_dom_sf"/>
</dbReference>
<dbReference type="PATRIC" id="fig|477641.3.peg.2717"/>
<dbReference type="STRING" id="477641.MODMU_2862"/>